<protein>
    <submittedName>
        <fullName evidence="2">Uncharacterized protein</fullName>
    </submittedName>
</protein>
<dbReference type="AlphaFoldDB" id="A0A915IZP0"/>
<keyword evidence="1" id="KW-1185">Reference proteome</keyword>
<organism evidence="1 2">
    <name type="scientific">Romanomermis culicivorax</name>
    <name type="common">Nematode worm</name>
    <dbReference type="NCBI Taxonomy" id="13658"/>
    <lineage>
        <taxon>Eukaryota</taxon>
        <taxon>Metazoa</taxon>
        <taxon>Ecdysozoa</taxon>
        <taxon>Nematoda</taxon>
        <taxon>Enoplea</taxon>
        <taxon>Dorylaimia</taxon>
        <taxon>Mermithida</taxon>
        <taxon>Mermithoidea</taxon>
        <taxon>Mermithidae</taxon>
        <taxon>Romanomermis</taxon>
    </lineage>
</organism>
<reference evidence="2" key="1">
    <citation type="submission" date="2022-11" db="UniProtKB">
        <authorList>
            <consortium name="WormBaseParasite"/>
        </authorList>
    </citation>
    <scope>IDENTIFICATION</scope>
</reference>
<accession>A0A915IZP0</accession>
<sequence>MKKHIDKRLMPMMMKVMVNRTVDGFEGKMSPKPINDIDWNRNQKLWNGSQFSNKQKIMETSKK</sequence>
<dbReference type="Proteomes" id="UP000887565">
    <property type="component" value="Unplaced"/>
</dbReference>
<evidence type="ECO:0000313" key="1">
    <source>
        <dbReference type="Proteomes" id="UP000887565"/>
    </source>
</evidence>
<proteinExistence type="predicted"/>
<evidence type="ECO:0000313" key="2">
    <source>
        <dbReference type="WBParaSite" id="nRc.2.0.1.t19595-RA"/>
    </source>
</evidence>
<name>A0A915IZP0_ROMCU</name>
<dbReference type="WBParaSite" id="nRc.2.0.1.t19595-RA">
    <property type="protein sequence ID" value="nRc.2.0.1.t19595-RA"/>
    <property type="gene ID" value="nRc.2.0.1.g19595"/>
</dbReference>